<dbReference type="PIRSF" id="PIRSF026782">
    <property type="entry name" value="CbiD"/>
    <property type="match status" value="1"/>
</dbReference>
<dbReference type="EC" id="2.1.1.195" evidence="5"/>
<comment type="similarity">
    <text evidence="5">Belongs to the CbiD family.</text>
</comment>
<evidence type="ECO:0000313" key="7">
    <source>
        <dbReference type="EMBL" id="QNM09439.1"/>
    </source>
</evidence>
<evidence type="ECO:0000313" key="8">
    <source>
        <dbReference type="Proteomes" id="UP000515860"/>
    </source>
</evidence>
<comment type="pathway">
    <text evidence="5">Cofactor biosynthesis; adenosylcobalamin biosynthesis; cob(II)yrinate a,c-diamide from sirohydrochlorin (anaerobic route): step 6/10.</text>
</comment>
<evidence type="ECO:0000256" key="4">
    <source>
        <dbReference type="ARBA" id="ARBA00022691"/>
    </source>
</evidence>
<evidence type="ECO:0000256" key="5">
    <source>
        <dbReference type="HAMAP-Rule" id="MF_00787"/>
    </source>
</evidence>
<comment type="catalytic activity">
    <reaction evidence="5">
        <text>Co-precorrin-5B + S-adenosyl-L-methionine = Co-precorrin-6A + S-adenosyl-L-homocysteine</text>
        <dbReference type="Rhea" id="RHEA:26285"/>
        <dbReference type="ChEBI" id="CHEBI:57856"/>
        <dbReference type="ChEBI" id="CHEBI:59789"/>
        <dbReference type="ChEBI" id="CHEBI:60063"/>
        <dbReference type="ChEBI" id="CHEBI:60064"/>
        <dbReference type="EC" id="2.1.1.195"/>
    </reaction>
</comment>
<dbReference type="GO" id="GO:0019251">
    <property type="term" value="P:anaerobic cobalamin biosynthetic process"/>
    <property type="evidence" value="ECO:0007669"/>
    <property type="project" value="UniProtKB-UniRule"/>
</dbReference>
<evidence type="ECO:0000256" key="6">
    <source>
        <dbReference type="SAM" id="MobiDB-lite"/>
    </source>
</evidence>
<dbReference type="InterPro" id="IPR036074">
    <property type="entry name" value="CbiD_sf"/>
</dbReference>
<dbReference type="UniPathway" id="UPA00148">
    <property type="reaction ID" value="UER00227"/>
</dbReference>
<feature type="region of interest" description="Disordered" evidence="6">
    <location>
        <begin position="111"/>
        <end position="134"/>
    </location>
</feature>
<evidence type="ECO:0000256" key="1">
    <source>
        <dbReference type="ARBA" id="ARBA00022573"/>
    </source>
</evidence>
<reference evidence="7 8" key="1">
    <citation type="submission" date="2020-08" db="EMBL/GenBank/DDBJ databases">
        <authorList>
            <person name="Liu C."/>
            <person name="Sun Q."/>
        </authorList>
    </citation>
    <scope>NUCLEOTIDE SEQUENCE [LARGE SCALE GENOMIC DNA]</scope>
    <source>
        <strain evidence="7 8">NSJ-29</strain>
    </source>
</reference>
<keyword evidence="2 5" id="KW-0489">Methyltransferase</keyword>
<dbReference type="Pfam" id="PF01888">
    <property type="entry name" value="CbiD"/>
    <property type="match status" value="1"/>
</dbReference>
<sequence>MGFKSGLEECYVIKNHKKLRCGYTTGSCAAAAAKAAACMLLTGNPVEETALQTPKGILLHLLIEEGRIERGPDGSPVRASCAVRKDGGDDPDATNGILICAAVERRPEEGIHIDGGTGVGRVTKPGLNQPAGNAAINDTPRRMIREAVEEICEMHGYGGGMSVVISIPEGEEIAGRTFNPRLGIVGGLSVLGTSGIVMPMSEEALVESIRTEMKMLHAAGAEYLVITPGNYGETFSRQMKDIDLTYEMKCSNYVGETIDMAEAMGIRGILFIAHIGKFIKVSGGIMNTHSRNADARAELMAAAALRSGAGAEDARRILETNTTEESLDILAECGEVLYGKTMEEICRRVQFYLNARCKNTVKLGAVLFSSVRGKLGETDTVPELIELINTQTERIKR</sequence>
<dbReference type="EMBL" id="CP060635">
    <property type="protein sequence ID" value="QNM09439.1"/>
    <property type="molecule type" value="Genomic_DNA"/>
</dbReference>
<dbReference type="AlphaFoldDB" id="A0A7G9GF57"/>
<name>A0A7G9GF57_9FIRM</name>
<dbReference type="GO" id="GO:0032259">
    <property type="term" value="P:methylation"/>
    <property type="evidence" value="ECO:0007669"/>
    <property type="project" value="UniProtKB-KW"/>
</dbReference>
<evidence type="ECO:0000256" key="3">
    <source>
        <dbReference type="ARBA" id="ARBA00022679"/>
    </source>
</evidence>
<dbReference type="SUPFAM" id="SSF111342">
    <property type="entry name" value="CbiD-like"/>
    <property type="match status" value="1"/>
</dbReference>
<evidence type="ECO:0000256" key="2">
    <source>
        <dbReference type="ARBA" id="ARBA00022603"/>
    </source>
</evidence>
<dbReference type="PANTHER" id="PTHR35863">
    <property type="entry name" value="COBALT-PRECORRIN-5B C(1)-METHYLTRANSFERASE"/>
    <property type="match status" value="1"/>
</dbReference>
<dbReference type="GO" id="GO:0008168">
    <property type="term" value="F:methyltransferase activity"/>
    <property type="evidence" value="ECO:0007669"/>
    <property type="project" value="UniProtKB-UniRule"/>
</dbReference>
<dbReference type="RefSeq" id="WP_118642628.1">
    <property type="nucleotide sequence ID" value="NZ_CP060635.1"/>
</dbReference>
<accession>A0A7G9GF57</accession>
<comment type="function">
    <text evidence="5">Catalyzes the methylation of C-1 in cobalt-precorrin-5B to form cobalt-precorrin-6A.</text>
</comment>
<keyword evidence="4 5" id="KW-0949">S-adenosyl-L-methionine</keyword>
<dbReference type="Gene3D" id="3.30.2110.10">
    <property type="entry name" value="CbiD-like"/>
    <property type="match status" value="1"/>
</dbReference>
<keyword evidence="3 5" id="KW-0808">Transferase</keyword>
<organism evidence="7 8">
    <name type="scientific">Wansuia hejianensis</name>
    <dbReference type="NCBI Taxonomy" id="2763667"/>
    <lineage>
        <taxon>Bacteria</taxon>
        <taxon>Bacillati</taxon>
        <taxon>Bacillota</taxon>
        <taxon>Clostridia</taxon>
        <taxon>Lachnospirales</taxon>
        <taxon>Lachnospiraceae</taxon>
        <taxon>Wansuia</taxon>
    </lineage>
</organism>
<keyword evidence="1 5" id="KW-0169">Cobalamin biosynthesis</keyword>
<proteinExistence type="inferred from homology"/>
<dbReference type="Proteomes" id="UP000515860">
    <property type="component" value="Chromosome"/>
</dbReference>
<dbReference type="HAMAP" id="MF_00787">
    <property type="entry name" value="CbiD"/>
    <property type="match status" value="1"/>
</dbReference>
<dbReference type="InterPro" id="IPR002748">
    <property type="entry name" value="CbiD"/>
</dbReference>
<protein>
    <recommendedName>
        <fullName evidence="5">Cobalt-precorrin-5B C(1)-methyltransferase</fullName>
        <ecNumber evidence="5">2.1.1.195</ecNumber>
    </recommendedName>
    <alternativeName>
        <fullName evidence="5">Cobalt-precorrin-6A synthase</fullName>
    </alternativeName>
</protein>
<gene>
    <name evidence="5 7" type="primary">cbiD</name>
    <name evidence="7" type="ORF">H9Q79_03895</name>
</gene>
<dbReference type="KEGG" id="whj:H9Q79_03895"/>
<keyword evidence="8" id="KW-1185">Reference proteome</keyword>
<dbReference type="PANTHER" id="PTHR35863:SF1">
    <property type="entry name" value="COBALT-PRECORRIN-5B C(1)-METHYLTRANSFERASE"/>
    <property type="match status" value="1"/>
</dbReference>
<dbReference type="NCBIfam" id="TIGR00312">
    <property type="entry name" value="cbiD"/>
    <property type="match status" value="1"/>
</dbReference>